<evidence type="ECO:0000256" key="4">
    <source>
        <dbReference type="ARBA" id="ARBA00023004"/>
    </source>
</evidence>
<dbReference type="AlphaFoldDB" id="A0A1I4KVX2"/>
<keyword evidence="2 5" id="KW-0479">Metal-binding</keyword>
<sequence length="368" mass="41815">MSQSSYYSGFTTLNSETSIEQLPVLGTVPAWLTGTLIRNGPARFEVGEQRYNHWFDGLAMLHKFAFAAGRISYVNRYLRSQAYEEAMAKGKVSRGEFATDPCRSLFQRVASWFSSKVTNNSSVNIAQWADAVIALTESRLAVRFDPDTLTTLGTYEYDRQFKGPLATAHPHFDAIRCCHYNYMLDFGRQSKYRFFSIDQKTGQQSHVATIPVKMPSYVHSFGMTERYLILAEFPLVVNPLQLRFSSKPFIHNYEWKPDRGVRFHIVEKQSGRVICTARSAAFFAFHHINAFEEGDEVVVDIVAHPDSTIIDQLYLDRLRSTEPVTATGKLTRFRVAAAGGGENVFGEHLAEVSIELPRFDYLRRVGRC</sequence>
<dbReference type="InterPro" id="IPR004294">
    <property type="entry name" value="Carotenoid_Oase"/>
</dbReference>
<keyword evidence="6" id="KW-0223">Dioxygenase</keyword>
<keyword evidence="4 5" id="KW-0408">Iron</keyword>
<comment type="cofactor">
    <cofactor evidence="5">
        <name>Fe(2+)</name>
        <dbReference type="ChEBI" id="CHEBI:29033"/>
    </cofactor>
    <text evidence="5">Binds 1 Fe(2+) ion per subunit.</text>
</comment>
<dbReference type="Proteomes" id="UP000183287">
    <property type="component" value="Unassembled WGS sequence"/>
</dbReference>
<gene>
    <name evidence="6" type="ORF">SAMN05421863_100538</name>
</gene>
<dbReference type="EMBL" id="FOUB01000005">
    <property type="protein sequence ID" value="SFL82910.1"/>
    <property type="molecule type" value="Genomic_DNA"/>
</dbReference>
<dbReference type="GO" id="GO:0046872">
    <property type="term" value="F:metal ion binding"/>
    <property type="evidence" value="ECO:0007669"/>
    <property type="project" value="UniProtKB-KW"/>
</dbReference>
<name>A0A1I4KVX2_9PROT</name>
<dbReference type="GO" id="GO:0016121">
    <property type="term" value="P:carotene catabolic process"/>
    <property type="evidence" value="ECO:0007669"/>
    <property type="project" value="TreeGrafter"/>
</dbReference>
<evidence type="ECO:0000256" key="2">
    <source>
        <dbReference type="ARBA" id="ARBA00022723"/>
    </source>
</evidence>
<evidence type="ECO:0000256" key="5">
    <source>
        <dbReference type="PIRSR" id="PIRSR604294-1"/>
    </source>
</evidence>
<feature type="binding site" evidence="5">
    <location>
        <position position="169"/>
    </location>
    <ligand>
        <name>Fe cation</name>
        <dbReference type="ChEBI" id="CHEBI:24875"/>
        <note>catalytic</note>
    </ligand>
</feature>
<evidence type="ECO:0000313" key="6">
    <source>
        <dbReference type="EMBL" id="SFL82910.1"/>
    </source>
</evidence>
<dbReference type="GO" id="GO:0010436">
    <property type="term" value="F:carotenoid dioxygenase activity"/>
    <property type="evidence" value="ECO:0007669"/>
    <property type="project" value="TreeGrafter"/>
</dbReference>
<dbReference type="Pfam" id="PF03055">
    <property type="entry name" value="RPE65"/>
    <property type="match status" value="1"/>
</dbReference>
<keyword evidence="7" id="KW-1185">Reference proteome</keyword>
<keyword evidence="3" id="KW-0560">Oxidoreductase</keyword>
<evidence type="ECO:0000256" key="1">
    <source>
        <dbReference type="ARBA" id="ARBA00006787"/>
    </source>
</evidence>
<dbReference type="PANTHER" id="PTHR10543:SF24">
    <property type="entry name" value="CAROTENOID ISOMEROOXYGENASE"/>
    <property type="match status" value="1"/>
</dbReference>
<comment type="similarity">
    <text evidence="1">Belongs to the carotenoid oxygenase family.</text>
</comment>
<dbReference type="PANTHER" id="PTHR10543">
    <property type="entry name" value="BETA-CAROTENE DIOXYGENASE"/>
    <property type="match status" value="1"/>
</dbReference>
<organism evidence="6 7">
    <name type="scientific">Nitrosomonas communis</name>
    <dbReference type="NCBI Taxonomy" id="44574"/>
    <lineage>
        <taxon>Bacteria</taxon>
        <taxon>Pseudomonadati</taxon>
        <taxon>Pseudomonadota</taxon>
        <taxon>Betaproteobacteria</taxon>
        <taxon>Nitrosomonadales</taxon>
        <taxon>Nitrosomonadaceae</taxon>
        <taxon>Nitrosomonas</taxon>
    </lineage>
</organism>
<reference evidence="7" key="1">
    <citation type="submission" date="2016-10" db="EMBL/GenBank/DDBJ databases">
        <authorList>
            <person name="Varghese N."/>
            <person name="Submissions S."/>
        </authorList>
    </citation>
    <scope>NUCLEOTIDE SEQUENCE [LARGE SCALE GENOMIC DNA]</scope>
    <source>
        <strain evidence="7">Nm44</strain>
    </source>
</reference>
<evidence type="ECO:0000256" key="3">
    <source>
        <dbReference type="ARBA" id="ARBA00023002"/>
    </source>
</evidence>
<feature type="binding site" evidence="5">
    <location>
        <position position="219"/>
    </location>
    <ligand>
        <name>Fe cation</name>
        <dbReference type="ChEBI" id="CHEBI:24875"/>
        <note>catalytic</note>
    </ligand>
</feature>
<protein>
    <submittedName>
        <fullName evidence="6">Carotenoid cleavage dioxygenase</fullName>
    </submittedName>
</protein>
<accession>A0A1I4KVX2</accession>
<feature type="binding site" evidence="5">
    <location>
        <position position="286"/>
    </location>
    <ligand>
        <name>Fe cation</name>
        <dbReference type="ChEBI" id="CHEBI:24875"/>
        <note>catalytic</note>
    </ligand>
</feature>
<proteinExistence type="inferred from homology"/>
<evidence type="ECO:0000313" key="7">
    <source>
        <dbReference type="Proteomes" id="UP000183287"/>
    </source>
</evidence>